<feature type="domain" description="C3H1-type" evidence="6">
    <location>
        <begin position="121"/>
        <end position="151"/>
    </location>
</feature>
<dbReference type="SMART" id="SM00356">
    <property type="entry name" value="ZnF_C3H1"/>
    <property type="match status" value="2"/>
</dbReference>
<dbReference type="Pfam" id="PF00642">
    <property type="entry name" value="zf-CCCH"/>
    <property type="match status" value="1"/>
</dbReference>
<keyword evidence="1 5" id="KW-0479">Metal-binding</keyword>
<sequence length="185" mass="20980">MNGKLRNKGLNAKAYNSFRITTAQSEKKIFCENIKYENASNLAIKPEETNRKLIESIFRSNGASSLNQSFALNQDVAEIDVTKYKTELCLNWMTLGKCPYGNRCNFGHGVNDLRANRRVRNYKTQMCCDPARQGGHSCAFGAKCNFLHPGEALRKNFSKSYFENEYVSELEAIFGDNETPFGVYI</sequence>
<evidence type="ECO:0000313" key="8">
    <source>
        <dbReference type="Proteomes" id="UP001439008"/>
    </source>
</evidence>
<accession>A0ABV2AK52</accession>
<gene>
    <name evidence="7" type="ORF">MHBO_001781</name>
</gene>
<dbReference type="Pfam" id="PF14608">
    <property type="entry name" value="zf-CCCH_2"/>
    <property type="match status" value="1"/>
</dbReference>
<protein>
    <recommendedName>
        <fullName evidence="6">C3H1-type domain-containing protein</fullName>
    </recommendedName>
</protein>
<reference evidence="7 8" key="1">
    <citation type="journal article" date="2024" name="BMC Biol.">
        <title>Comparative genomics of Ascetosporea gives new insight into the evolutionary basis for animal parasitism in Rhizaria.</title>
        <authorList>
            <person name="Hiltunen Thoren M."/>
            <person name="Onut-Brannstrom I."/>
            <person name="Alfjorden A."/>
            <person name="Peckova H."/>
            <person name="Swords F."/>
            <person name="Hooper C."/>
            <person name="Holzer A.S."/>
            <person name="Bass D."/>
            <person name="Burki F."/>
        </authorList>
    </citation>
    <scope>NUCLEOTIDE SEQUENCE [LARGE SCALE GENOMIC DNA]</scope>
    <source>
        <strain evidence="7">20-A016</strain>
    </source>
</reference>
<keyword evidence="2" id="KW-0677">Repeat</keyword>
<evidence type="ECO:0000256" key="2">
    <source>
        <dbReference type="ARBA" id="ARBA00022737"/>
    </source>
</evidence>
<organism evidence="7 8">
    <name type="scientific">Bonamia ostreae</name>
    <dbReference type="NCBI Taxonomy" id="126728"/>
    <lineage>
        <taxon>Eukaryota</taxon>
        <taxon>Sar</taxon>
        <taxon>Rhizaria</taxon>
        <taxon>Endomyxa</taxon>
        <taxon>Ascetosporea</taxon>
        <taxon>Haplosporida</taxon>
        <taxon>Bonamia</taxon>
    </lineage>
</organism>
<dbReference type="Proteomes" id="UP001439008">
    <property type="component" value="Unassembled WGS sequence"/>
</dbReference>
<dbReference type="PROSITE" id="PS50103">
    <property type="entry name" value="ZF_C3H1"/>
    <property type="match status" value="2"/>
</dbReference>
<dbReference type="SUPFAM" id="SSF90229">
    <property type="entry name" value="CCCH zinc finger"/>
    <property type="match status" value="1"/>
</dbReference>
<dbReference type="PANTHER" id="PTHR12547">
    <property type="entry name" value="CCCH ZINC FINGER/TIS11-RELATED"/>
    <property type="match status" value="1"/>
</dbReference>
<evidence type="ECO:0000256" key="4">
    <source>
        <dbReference type="ARBA" id="ARBA00022833"/>
    </source>
</evidence>
<dbReference type="EMBL" id="JBDODL010000496">
    <property type="protein sequence ID" value="MES1920056.1"/>
    <property type="molecule type" value="Genomic_DNA"/>
</dbReference>
<keyword evidence="3 5" id="KW-0863">Zinc-finger</keyword>
<evidence type="ECO:0000313" key="7">
    <source>
        <dbReference type="EMBL" id="MES1920056.1"/>
    </source>
</evidence>
<feature type="domain" description="C3H1-type" evidence="6">
    <location>
        <begin position="83"/>
        <end position="111"/>
    </location>
</feature>
<dbReference type="InterPro" id="IPR045877">
    <property type="entry name" value="ZFP36-like"/>
</dbReference>
<evidence type="ECO:0000256" key="5">
    <source>
        <dbReference type="PROSITE-ProRule" id="PRU00723"/>
    </source>
</evidence>
<comment type="caution">
    <text evidence="7">The sequence shown here is derived from an EMBL/GenBank/DDBJ whole genome shotgun (WGS) entry which is preliminary data.</text>
</comment>
<dbReference type="InterPro" id="IPR036855">
    <property type="entry name" value="Znf_CCCH_sf"/>
</dbReference>
<feature type="zinc finger region" description="C3H1-type" evidence="5">
    <location>
        <begin position="121"/>
        <end position="151"/>
    </location>
</feature>
<name>A0ABV2AK52_9EUKA</name>
<dbReference type="InterPro" id="IPR000571">
    <property type="entry name" value="Znf_CCCH"/>
</dbReference>
<evidence type="ECO:0000256" key="3">
    <source>
        <dbReference type="ARBA" id="ARBA00022771"/>
    </source>
</evidence>
<dbReference type="Gene3D" id="4.10.1000.10">
    <property type="entry name" value="Zinc finger, CCCH-type"/>
    <property type="match status" value="2"/>
</dbReference>
<proteinExistence type="predicted"/>
<evidence type="ECO:0000256" key="1">
    <source>
        <dbReference type="ARBA" id="ARBA00022723"/>
    </source>
</evidence>
<evidence type="ECO:0000259" key="6">
    <source>
        <dbReference type="PROSITE" id="PS50103"/>
    </source>
</evidence>
<dbReference type="PANTHER" id="PTHR12547:SF18">
    <property type="entry name" value="PROTEIN TIS11"/>
    <property type="match status" value="1"/>
</dbReference>
<keyword evidence="8" id="KW-1185">Reference proteome</keyword>
<feature type="zinc finger region" description="C3H1-type" evidence="5">
    <location>
        <begin position="83"/>
        <end position="111"/>
    </location>
</feature>
<keyword evidence="4 5" id="KW-0862">Zinc</keyword>